<dbReference type="SUPFAM" id="SSF55874">
    <property type="entry name" value="ATPase domain of HSP90 chaperone/DNA topoisomerase II/histidine kinase"/>
    <property type="match status" value="1"/>
</dbReference>
<dbReference type="EMBL" id="CP047156">
    <property type="protein sequence ID" value="QHC00574.1"/>
    <property type="molecule type" value="Genomic_DNA"/>
</dbReference>
<evidence type="ECO:0000256" key="6">
    <source>
        <dbReference type="ARBA" id="ARBA00022777"/>
    </source>
</evidence>
<feature type="coiled-coil region" evidence="9">
    <location>
        <begin position="195"/>
        <end position="229"/>
    </location>
</feature>
<dbReference type="GO" id="GO:0000155">
    <property type="term" value="F:phosphorelay sensor kinase activity"/>
    <property type="evidence" value="ECO:0007669"/>
    <property type="project" value="InterPro"/>
</dbReference>
<dbReference type="GO" id="GO:0016020">
    <property type="term" value="C:membrane"/>
    <property type="evidence" value="ECO:0007669"/>
    <property type="project" value="InterPro"/>
</dbReference>
<keyword evidence="5" id="KW-0547">Nucleotide-binding</keyword>
<dbReference type="Pfam" id="PF02518">
    <property type="entry name" value="HATPase_c"/>
    <property type="match status" value="1"/>
</dbReference>
<dbReference type="Gene3D" id="3.30.565.10">
    <property type="entry name" value="Histidine kinase-like ATPase, C-terminal domain"/>
    <property type="match status" value="1"/>
</dbReference>
<evidence type="ECO:0000256" key="7">
    <source>
        <dbReference type="ARBA" id="ARBA00022840"/>
    </source>
</evidence>
<dbReference type="InterPro" id="IPR003594">
    <property type="entry name" value="HATPase_dom"/>
</dbReference>
<dbReference type="Pfam" id="PF07730">
    <property type="entry name" value="HisKA_3"/>
    <property type="match status" value="1"/>
</dbReference>
<dbReference type="GO" id="GO:0005524">
    <property type="term" value="F:ATP binding"/>
    <property type="evidence" value="ECO:0007669"/>
    <property type="project" value="UniProtKB-KW"/>
</dbReference>
<protein>
    <recommendedName>
        <fullName evidence="2">histidine kinase</fullName>
        <ecNumber evidence="2">2.7.13.3</ecNumber>
    </recommendedName>
</protein>
<feature type="transmembrane region" description="Helical" evidence="10">
    <location>
        <begin position="176"/>
        <end position="196"/>
    </location>
</feature>
<feature type="domain" description="Signal transduction histidine kinase subgroup 3 dimerisation and phosphoacceptor" evidence="12">
    <location>
        <begin position="222"/>
        <end position="287"/>
    </location>
</feature>
<dbReference type="PANTHER" id="PTHR24421">
    <property type="entry name" value="NITRATE/NITRITE SENSOR PROTEIN NARX-RELATED"/>
    <property type="match status" value="1"/>
</dbReference>
<dbReference type="PANTHER" id="PTHR24421:SF10">
    <property type="entry name" value="NITRATE_NITRITE SENSOR PROTEIN NARQ"/>
    <property type="match status" value="1"/>
</dbReference>
<dbReference type="InterPro" id="IPR036890">
    <property type="entry name" value="HATPase_C_sf"/>
</dbReference>
<dbReference type="GO" id="GO:0046983">
    <property type="term" value="F:protein dimerization activity"/>
    <property type="evidence" value="ECO:0007669"/>
    <property type="project" value="InterPro"/>
</dbReference>
<dbReference type="InterPro" id="IPR050482">
    <property type="entry name" value="Sensor_HK_TwoCompSys"/>
</dbReference>
<evidence type="ECO:0000256" key="2">
    <source>
        <dbReference type="ARBA" id="ARBA00012438"/>
    </source>
</evidence>
<keyword evidence="14" id="KW-1185">Reference proteome</keyword>
<sequence>MRFLTSNDQAERRSATRLLSRARVVTGAFPATSPNDTARSGGAGHPRARITFGVLITIAVILYAVQAPVLGAAYGAGAFGMLLALPGSIAVVLARTNAPAAVGLVLAGTIVIALTVHRAESLPFPWTVPAMLAMFVCCLILGYAVDLRQASLTWGVTLAITVPLEFVRMGRLTDPWYVLVSVGTCAVLLGIGIRMLRASEARADAQAEIGAQERERREILEEKAKMARELHDVVAHHMSVITVQAASAEYRHAGLPADVRDEFRAISEQSRSSLAELRRILGVLRGDDAALALAPQPGVGDLPRVIEHVERAGTPVELVVADLDGLAESVSIATYRIVQESLSNVVRHAPGARARIVIDRTPSAIELTVTNTAGQGIIDAFPSGGHGIRGMKERALALGGTLSAGPRADGGFVVSAWLPLQPMSGERADVEYAGGRR</sequence>
<evidence type="ECO:0000256" key="9">
    <source>
        <dbReference type="SAM" id="Coils"/>
    </source>
</evidence>
<dbReference type="AlphaFoldDB" id="A0A7L4YNX6"/>
<keyword evidence="6 13" id="KW-0418">Kinase</keyword>
<evidence type="ECO:0000256" key="1">
    <source>
        <dbReference type="ARBA" id="ARBA00000085"/>
    </source>
</evidence>
<dbReference type="KEGG" id="eke:EK0264_09930"/>
<organism evidence="13 14">
    <name type="scientific">Epidermidibacterium keratini</name>
    <dbReference type="NCBI Taxonomy" id="1891644"/>
    <lineage>
        <taxon>Bacteria</taxon>
        <taxon>Bacillati</taxon>
        <taxon>Actinomycetota</taxon>
        <taxon>Actinomycetes</taxon>
        <taxon>Sporichthyales</taxon>
        <taxon>Sporichthyaceae</taxon>
        <taxon>Epidermidibacterium</taxon>
    </lineage>
</organism>
<reference evidence="13 14" key="1">
    <citation type="journal article" date="2018" name="Int. J. Syst. Evol. Microbiol.">
        <title>Epidermidibacterium keratini gen. nov., sp. nov., a member of the family Sporichthyaceae, isolated from keratin epidermis.</title>
        <authorList>
            <person name="Lee D.G."/>
            <person name="Trujillo M.E."/>
            <person name="Kang S."/>
            <person name="Nam J.J."/>
            <person name="Kim Y.J."/>
        </authorList>
    </citation>
    <scope>NUCLEOTIDE SEQUENCE [LARGE SCALE GENOMIC DNA]</scope>
    <source>
        <strain evidence="13 14">EPI-7</strain>
    </source>
</reference>
<dbReference type="FunCoup" id="A0A7L4YNX6">
    <property type="interactions" value="33"/>
</dbReference>
<evidence type="ECO:0000313" key="13">
    <source>
        <dbReference type="EMBL" id="QHC00574.1"/>
    </source>
</evidence>
<comment type="catalytic activity">
    <reaction evidence="1">
        <text>ATP + protein L-histidine = ADP + protein N-phospho-L-histidine.</text>
        <dbReference type="EC" id="2.7.13.3"/>
    </reaction>
</comment>
<dbReference type="CDD" id="cd16917">
    <property type="entry name" value="HATPase_UhpB-NarQ-NarX-like"/>
    <property type="match status" value="1"/>
</dbReference>
<accession>A0A7L4YNX6</accession>
<evidence type="ECO:0000256" key="4">
    <source>
        <dbReference type="ARBA" id="ARBA00022679"/>
    </source>
</evidence>
<feature type="transmembrane region" description="Helical" evidence="10">
    <location>
        <begin position="72"/>
        <end position="93"/>
    </location>
</feature>
<dbReference type="OrthoDB" id="227596at2"/>
<keyword evidence="8" id="KW-0902">Two-component regulatory system</keyword>
<evidence type="ECO:0000259" key="12">
    <source>
        <dbReference type="Pfam" id="PF07730"/>
    </source>
</evidence>
<dbReference type="Gene3D" id="1.20.5.1930">
    <property type="match status" value="1"/>
</dbReference>
<keyword evidence="4" id="KW-0808">Transferase</keyword>
<keyword evidence="10" id="KW-0472">Membrane</keyword>
<keyword evidence="9" id="KW-0175">Coiled coil</keyword>
<dbReference type="EC" id="2.7.13.3" evidence="2"/>
<dbReference type="RefSeq" id="WP_159545194.1">
    <property type="nucleotide sequence ID" value="NZ_CP047156.1"/>
</dbReference>
<feature type="transmembrane region" description="Helical" evidence="10">
    <location>
        <begin position="48"/>
        <end position="66"/>
    </location>
</feature>
<keyword evidence="3" id="KW-0597">Phosphoprotein</keyword>
<keyword evidence="7" id="KW-0067">ATP-binding</keyword>
<evidence type="ECO:0000259" key="11">
    <source>
        <dbReference type="Pfam" id="PF02518"/>
    </source>
</evidence>
<evidence type="ECO:0000256" key="5">
    <source>
        <dbReference type="ARBA" id="ARBA00022741"/>
    </source>
</evidence>
<feature type="transmembrane region" description="Helical" evidence="10">
    <location>
        <begin position="124"/>
        <end position="145"/>
    </location>
</feature>
<keyword evidence="10" id="KW-1133">Transmembrane helix</keyword>
<proteinExistence type="predicted"/>
<evidence type="ECO:0000256" key="10">
    <source>
        <dbReference type="SAM" id="Phobius"/>
    </source>
</evidence>
<feature type="domain" description="Histidine kinase/HSP90-like ATPase" evidence="11">
    <location>
        <begin position="333"/>
        <end position="421"/>
    </location>
</feature>
<dbReference type="InParanoid" id="A0A7L4YNX6"/>
<dbReference type="InterPro" id="IPR011712">
    <property type="entry name" value="Sig_transdc_His_kin_sub3_dim/P"/>
</dbReference>
<name>A0A7L4YNX6_9ACTN</name>
<evidence type="ECO:0000256" key="8">
    <source>
        <dbReference type="ARBA" id="ARBA00023012"/>
    </source>
</evidence>
<feature type="transmembrane region" description="Helical" evidence="10">
    <location>
        <begin position="100"/>
        <end position="118"/>
    </location>
</feature>
<gene>
    <name evidence="13" type="ORF">EK0264_09930</name>
</gene>
<keyword evidence="10" id="KW-0812">Transmembrane</keyword>
<evidence type="ECO:0000256" key="3">
    <source>
        <dbReference type="ARBA" id="ARBA00022553"/>
    </source>
</evidence>
<dbReference type="Proteomes" id="UP000463857">
    <property type="component" value="Chromosome"/>
</dbReference>
<evidence type="ECO:0000313" key="14">
    <source>
        <dbReference type="Proteomes" id="UP000463857"/>
    </source>
</evidence>